<accession>A0ACB9N089</accession>
<keyword evidence="2" id="KW-1185">Reference proteome</keyword>
<protein>
    <submittedName>
        <fullName evidence="1">Uncharacterized protein</fullName>
    </submittedName>
</protein>
<name>A0ACB9N089_9MYRT</name>
<comment type="caution">
    <text evidence="1">The sequence shown here is derived from an EMBL/GenBank/DDBJ whole genome shotgun (WGS) entry which is preliminary data.</text>
</comment>
<organism evidence="1 2">
    <name type="scientific">Melastoma candidum</name>
    <dbReference type="NCBI Taxonomy" id="119954"/>
    <lineage>
        <taxon>Eukaryota</taxon>
        <taxon>Viridiplantae</taxon>
        <taxon>Streptophyta</taxon>
        <taxon>Embryophyta</taxon>
        <taxon>Tracheophyta</taxon>
        <taxon>Spermatophyta</taxon>
        <taxon>Magnoliopsida</taxon>
        <taxon>eudicotyledons</taxon>
        <taxon>Gunneridae</taxon>
        <taxon>Pentapetalae</taxon>
        <taxon>rosids</taxon>
        <taxon>malvids</taxon>
        <taxon>Myrtales</taxon>
        <taxon>Melastomataceae</taxon>
        <taxon>Melastomatoideae</taxon>
        <taxon>Melastomateae</taxon>
        <taxon>Melastoma</taxon>
    </lineage>
</organism>
<evidence type="ECO:0000313" key="1">
    <source>
        <dbReference type="EMBL" id="KAI4329505.1"/>
    </source>
</evidence>
<proteinExistence type="predicted"/>
<evidence type="ECO:0000313" key="2">
    <source>
        <dbReference type="Proteomes" id="UP001057402"/>
    </source>
</evidence>
<dbReference type="Proteomes" id="UP001057402">
    <property type="component" value="Chromosome 8"/>
</dbReference>
<dbReference type="EMBL" id="CM042887">
    <property type="protein sequence ID" value="KAI4329505.1"/>
    <property type="molecule type" value="Genomic_DNA"/>
</dbReference>
<sequence>MENNSSSSNLLQQQQPPPPPQSSSPSTAYLPQPPASAAAPFNHLLQQQQQQLQMFWSYQRQEIEQVNDFKNHQLPLARIKKIMKADEDVRMISAEAPILFSKACELFILELTIRSWLHAEENKRRTLQKNDISAAITRTDIFDFLVDIVPRDEIKEEAALGVGVGSMVGATASGVPMPYYYPPMGQPAPPTGGMMIGRPAGTVDPTTGIYGLPAAAAPPPSQAWQSVWQHPAPSEDASFGQGSRE</sequence>
<reference evidence="2" key="1">
    <citation type="journal article" date="2023" name="Front. Plant Sci.">
        <title>Chromosomal-level genome assembly of Melastoma candidum provides insights into trichome evolution.</title>
        <authorList>
            <person name="Zhong Y."/>
            <person name="Wu W."/>
            <person name="Sun C."/>
            <person name="Zou P."/>
            <person name="Liu Y."/>
            <person name="Dai S."/>
            <person name="Zhou R."/>
        </authorList>
    </citation>
    <scope>NUCLEOTIDE SEQUENCE [LARGE SCALE GENOMIC DNA]</scope>
</reference>
<gene>
    <name evidence="1" type="ORF">MLD38_027888</name>
</gene>